<evidence type="ECO:0000256" key="1">
    <source>
        <dbReference type="ARBA" id="ARBA00004202"/>
    </source>
</evidence>
<organism evidence="7 8">
    <name type="scientific">Kocuria varians</name>
    <name type="common">Micrococcus varians</name>
    <dbReference type="NCBI Taxonomy" id="1272"/>
    <lineage>
        <taxon>Bacteria</taxon>
        <taxon>Bacillati</taxon>
        <taxon>Actinomycetota</taxon>
        <taxon>Actinomycetes</taxon>
        <taxon>Micrococcales</taxon>
        <taxon>Micrococcaceae</taxon>
        <taxon>Kocuria</taxon>
    </lineage>
</organism>
<keyword evidence="4 7" id="KW-0067">ATP-binding</keyword>
<comment type="subcellular location">
    <subcellularLocation>
        <location evidence="1">Cell membrane</location>
        <topology evidence="1">Peripheral membrane protein</topology>
    </subcellularLocation>
</comment>
<evidence type="ECO:0000259" key="6">
    <source>
        <dbReference type="PROSITE" id="PS50893"/>
    </source>
</evidence>
<dbReference type="InterPro" id="IPR003593">
    <property type="entry name" value="AAA+_ATPase"/>
</dbReference>
<protein>
    <submittedName>
        <fullName evidence="7">ABC transporter ATP-binding protein</fullName>
    </submittedName>
</protein>
<keyword evidence="8" id="KW-1185">Reference proteome</keyword>
<dbReference type="GO" id="GO:0046677">
    <property type="term" value="P:response to antibiotic"/>
    <property type="evidence" value="ECO:0007669"/>
    <property type="project" value="UniProtKB-KW"/>
</dbReference>
<dbReference type="GO" id="GO:0005886">
    <property type="term" value="C:plasma membrane"/>
    <property type="evidence" value="ECO:0007669"/>
    <property type="project" value="UniProtKB-SubCell"/>
</dbReference>
<evidence type="ECO:0000256" key="2">
    <source>
        <dbReference type="ARBA" id="ARBA00022448"/>
    </source>
</evidence>
<dbReference type="SMART" id="SM00382">
    <property type="entry name" value="AAA"/>
    <property type="match status" value="1"/>
</dbReference>
<name>A0A4Y4D073_KOCVA</name>
<evidence type="ECO:0000256" key="3">
    <source>
        <dbReference type="ARBA" id="ARBA00022741"/>
    </source>
</evidence>
<dbReference type="InterPro" id="IPR050763">
    <property type="entry name" value="ABC_transporter_ATP-binding"/>
</dbReference>
<keyword evidence="5" id="KW-0046">Antibiotic resistance</keyword>
<dbReference type="InterPro" id="IPR003439">
    <property type="entry name" value="ABC_transporter-like_ATP-bd"/>
</dbReference>
<proteinExistence type="predicted"/>
<accession>A0A4Y4D073</accession>
<dbReference type="Pfam" id="PF00005">
    <property type="entry name" value="ABC_tran"/>
    <property type="match status" value="1"/>
</dbReference>
<dbReference type="Proteomes" id="UP000315730">
    <property type="component" value="Unassembled WGS sequence"/>
</dbReference>
<dbReference type="AlphaFoldDB" id="A0A4Y4D073"/>
<dbReference type="PROSITE" id="PS50893">
    <property type="entry name" value="ABC_TRANSPORTER_2"/>
    <property type="match status" value="1"/>
</dbReference>
<keyword evidence="2" id="KW-0813">Transport</keyword>
<dbReference type="EMBL" id="BJNW01000005">
    <property type="protein sequence ID" value="GEC98585.1"/>
    <property type="molecule type" value="Genomic_DNA"/>
</dbReference>
<dbReference type="GO" id="GO:0016887">
    <property type="term" value="F:ATP hydrolysis activity"/>
    <property type="evidence" value="ECO:0007669"/>
    <property type="project" value="InterPro"/>
</dbReference>
<dbReference type="PROSITE" id="PS00211">
    <property type="entry name" value="ABC_TRANSPORTER_1"/>
    <property type="match status" value="1"/>
</dbReference>
<dbReference type="PANTHER" id="PTHR42711:SF16">
    <property type="entry name" value="ABC TRANSPORTER ATP-BINDING PROTEIN"/>
    <property type="match status" value="1"/>
</dbReference>
<comment type="caution">
    <text evidence="7">The sequence shown here is derived from an EMBL/GenBank/DDBJ whole genome shotgun (WGS) entry which is preliminary data.</text>
</comment>
<evidence type="ECO:0000313" key="8">
    <source>
        <dbReference type="Proteomes" id="UP000315730"/>
    </source>
</evidence>
<dbReference type="GO" id="GO:0005524">
    <property type="term" value="F:ATP binding"/>
    <property type="evidence" value="ECO:0007669"/>
    <property type="project" value="UniProtKB-KW"/>
</dbReference>
<reference evidence="7 8" key="1">
    <citation type="submission" date="2019-06" db="EMBL/GenBank/DDBJ databases">
        <title>Whole genome shotgun sequence of Kocuria varians NBRC 15358.</title>
        <authorList>
            <person name="Hosoyama A."/>
            <person name="Uohara A."/>
            <person name="Ohji S."/>
            <person name="Ichikawa N."/>
        </authorList>
    </citation>
    <scope>NUCLEOTIDE SEQUENCE [LARGE SCALE GENOMIC DNA]</scope>
    <source>
        <strain evidence="7 8">NBRC 15358</strain>
    </source>
</reference>
<sequence>MQMPSEPALAPHTPSPGPATAALQVDGLVKTFEGRGEPVQAVRGLSMAAHHGRITALLGANGAGKTTTLQCAQGLQRPTSGTVRLLGEDPWQASADLRARVGVMLQDGGLPQSVRPGELLRHVSRLYADPAPVDELVERLGIGSFLGTGIRRLSGGQKQRVALAAALVGRPDVLFLDEPSAGLDPRSRNIVFELVRQLRDSGVCIILTTHLMDDAARLADYVYIVNSGTVAAQGTVAELVSAEQEAPLVMTVTLAPQQAHRLRDDPPWRTPRFADVEWSVKDRTVVLTGPLDAARVREVTQWATLHDHLPEALSVQPRSLEDVFLEVSGRDAR</sequence>
<dbReference type="SUPFAM" id="SSF52540">
    <property type="entry name" value="P-loop containing nucleoside triphosphate hydrolases"/>
    <property type="match status" value="1"/>
</dbReference>
<dbReference type="InterPro" id="IPR017871">
    <property type="entry name" value="ABC_transporter-like_CS"/>
</dbReference>
<dbReference type="CDD" id="cd03230">
    <property type="entry name" value="ABC_DR_subfamily_A"/>
    <property type="match status" value="1"/>
</dbReference>
<evidence type="ECO:0000313" key="7">
    <source>
        <dbReference type="EMBL" id="GEC98585.1"/>
    </source>
</evidence>
<dbReference type="STRING" id="1272.GCA_900014985_00261"/>
<dbReference type="Gene3D" id="3.40.50.300">
    <property type="entry name" value="P-loop containing nucleotide triphosphate hydrolases"/>
    <property type="match status" value="1"/>
</dbReference>
<evidence type="ECO:0000256" key="5">
    <source>
        <dbReference type="ARBA" id="ARBA00023251"/>
    </source>
</evidence>
<evidence type="ECO:0000256" key="4">
    <source>
        <dbReference type="ARBA" id="ARBA00022840"/>
    </source>
</evidence>
<dbReference type="PANTHER" id="PTHR42711">
    <property type="entry name" value="ABC TRANSPORTER ATP-BINDING PROTEIN"/>
    <property type="match status" value="1"/>
</dbReference>
<feature type="domain" description="ABC transporter" evidence="6">
    <location>
        <begin position="23"/>
        <end position="252"/>
    </location>
</feature>
<keyword evidence="3" id="KW-0547">Nucleotide-binding</keyword>
<dbReference type="InterPro" id="IPR027417">
    <property type="entry name" value="P-loop_NTPase"/>
</dbReference>
<gene>
    <name evidence="7" type="ORF">KVA01_07400</name>
</gene>